<dbReference type="RefSeq" id="XP_009170872.1">
    <property type="nucleotide sequence ID" value="XM_009172608.1"/>
</dbReference>
<dbReference type="AlphaFoldDB" id="A0A074ZPV3"/>
<reference evidence="1 2" key="1">
    <citation type="submission" date="2013-11" db="EMBL/GenBank/DDBJ databases">
        <title>Opisthorchis viverrini - life in the bile duct.</title>
        <authorList>
            <person name="Young N.D."/>
            <person name="Nagarajan N."/>
            <person name="Lin S.J."/>
            <person name="Korhonen P.K."/>
            <person name="Jex A.R."/>
            <person name="Hall R.S."/>
            <person name="Safavi-Hemami H."/>
            <person name="Kaewkong W."/>
            <person name="Bertrand D."/>
            <person name="Gao S."/>
            <person name="Seet Q."/>
            <person name="Wongkham S."/>
            <person name="Teh B.T."/>
            <person name="Wongkham C."/>
            <person name="Intapan P.M."/>
            <person name="Maleewong W."/>
            <person name="Yang X."/>
            <person name="Hu M."/>
            <person name="Wang Z."/>
            <person name="Hofmann A."/>
            <person name="Sternberg P.W."/>
            <person name="Tan P."/>
            <person name="Wang J."/>
            <person name="Gasser R.B."/>
        </authorList>
    </citation>
    <scope>NUCLEOTIDE SEQUENCE [LARGE SCALE GENOMIC DNA]</scope>
</reference>
<keyword evidence="2" id="KW-1185">Reference proteome</keyword>
<organism evidence="1 2">
    <name type="scientific">Opisthorchis viverrini</name>
    <name type="common">Southeast Asian liver fluke</name>
    <dbReference type="NCBI Taxonomy" id="6198"/>
    <lineage>
        <taxon>Eukaryota</taxon>
        <taxon>Metazoa</taxon>
        <taxon>Spiralia</taxon>
        <taxon>Lophotrochozoa</taxon>
        <taxon>Platyhelminthes</taxon>
        <taxon>Trematoda</taxon>
        <taxon>Digenea</taxon>
        <taxon>Opisthorchiida</taxon>
        <taxon>Opisthorchiata</taxon>
        <taxon>Opisthorchiidae</taxon>
        <taxon>Opisthorchis</taxon>
    </lineage>
</organism>
<dbReference type="KEGG" id="ovi:T265_07157"/>
<dbReference type="OrthoDB" id="442460at2759"/>
<evidence type="ECO:0000313" key="2">
    <source>
        <dbReference type="Proteomes" id="UP000054324"/>
    </source>
</evidence>
<dbReference type="Proteomes" id="UP000054324">
    <property type="component" value="Unassembled WGS sequence"/>
</dbReference>
<gene>
    <name evidence="1" type="ORF">T265_07157</name>
</gene>
<evidence type="ECO:0000313" key="1">
    <source>
        <dbReference type="EMBL" id="KER25355.1"/>
    </source>
</evidence>
<sequence>MDLEYVHITVQRSEIEDKVQTLRINRSSSFCMPLVIQETVEVLENFTYLGSCISSYGVRRSLHDADFNRADDLPPAPFKDAGTFLNQCQCSLFESIWEKGIAPDNWGEPIFKKGNRSECSNHRSWLEREFTDRKVRGSNPISDSRIPLFRLGQPGSIAALVLPLGSMAVRHRKGVTVERYGDT</sequence>
<proteinExistence type="predicted"/>
<dbReference type="CTD" id="20321336"/>
<accession>A0A074ZPV3</accession>
<dbReference type="GeneID" id="20321336"/>
<name>A0A074ZPV3_OPIVI</name>
<protein>
    <submittedName>
        <fullName evidence="1">Uncharacterized protein</fullName>
    </submittedName>
</protein>
<dbReference type="EMBL" id="KL596779">
    <property type="protein sequence ID" value="KER25355.1"/>
    <property type="molecule type" value="Genomic_DNA"/>
</dbReference>